<dbReference type="FunFam" id="3.90.230.10:FF:000009">
    <property type="entry name" value="xaa-Pro aminopeptidase 2"/>
    <property type="match status" value="1"/>
</dbReference>
<dbReference type="AlphaFoldDB" id="A0A173T0A2"/>
<dbReference type="SUPFAM" id="SSF55920">
    <property type="entry name" value="Creatinase/aminopeptidase"/>
    <property type="match status" value="1"/>
</dbReference>
<dbReference type="OrthoDB" id="9806388at2"/>
<dbReference type="GO" id="GO:0005737">
    <property type="term" value="C:cytoplasm"/>
    <property type="evidence" value="ECO:0007669"/>
    <property type="project" value="UniProtKB-ARBA"/>
</dbReference>
<dbReference type="Proteomes" id="UP000095597">
    <property type="component" value="Unassembled WGS sequence"/>
</dbReference>
<dbReference type="Gene3D" id="3.40.350.10">
    <property type="entry name" value="Creatinase/prolidase N-terminal domain"/>
    <property type="match status" value="2"/>
</dbReference>
<proteinExistence type="inferred from homology"/>
<dbReference type="InterPro" id="IPR000994">
    <property type="entry name" value="Pept_M24"/>
</dbReference>
<gene>
    <name evidence="7" type="primary">pepQ</name>
    <name evidence="7" type="ORF">ERS852573_01322</name>
</gene>
<dbReference type="InterPro" id="IPR032416">
    <property type="entry name" value="Peptidase_M24_C"/>
</dbReference>
<feature type="domain" description="Peptidase M24 C-terminal" evidence="6">
    <location>
        <begin position="535"/>
        <end position="595"/>
    </location>
</feature>
<dbReference type="PANTHER" id="PTHR43763:SF6">
    <property type="entry name" value="XAA-PRO AMINOPEPTIDASE 1"/>
    <property type="match status" value="1"/>
</dbReference>
<dbReference type="InterPro" id="IPR036005">
    <property type="entry name" value="Creatinase/aminopeptidase-like"/>
</dbReference>
<sequence>MNIPERISALRALMEERGYDVYMVPTDDFHQSEYVGDHFKVREYITGFTGSAGTAVFTKDEAGLWTDGRYFLQADQQLAGTGVKLYKMGEPGVPTVEEFIASALPEGGTLGFDGRVVAIEEGAALEKAVASKDAKINYSEDLVGEVWADRPALSEKPAFALGEEYTGESTESKLARVREAMKKAGADVHVIAALDDVCWITNLRGDDVDFFPLLLSYAVITMDEMKLYIDERKLNDDMKADLAKNNITIHPYNAIYEDIKNLDTASTVLVDPNRLNYALFNNIPGGTKVVQQVNPTIAMKAKKNDVEIRNIINAHKKDAVAMTKWMYWLKTNIGKIEITELSAAAKLETLRKEQEGYLWQSFEPICASAEHAAIVHYEPTPETDVPLTQNGLFLTDTGGGYLEGSTDISRTFAFGELTQQMKEDFTTVLQCNFNLAHAVFLEGTTGYNLDVLARMPAWRRGINFNHGTGHDVGYLMNIHEASCGFRCAIREKEQAPLMAGLVITDEPGIYIEGSHGVRTENELLVRKGPKNEYGQFLYFEPITYVPIDLDAIIPEMLTDQEREQLNEYHKKVYEIVAPHLNDEEREWLKEYTRAI</sequence>
<dbReference type="Pfam" id="PF16189">
    <property type="entry name" value="Creatinase_N_2"/>
    <property type="match status" value="1"/>
</dbReference>
<dbReference type="GO" id="GO:0004177">
    <property type="term" value="F:aminopeptidase activity"/>
    <property type="evidence" value="ECO:0007669"/>
    <property type="project" value="UniProtKB-ARBA"/>
</dbReference>
<feature type="domain" description="Creatinase N-terminal" evidence="5">
    <location>
        <begin position="6"/>
        <end position="131"/>
    </location>
</feature>
<dbReference type="PANTHER" id="PTHR43763">
    <property type="entry name" value="XAA-PRO AMINOPEPTIDASE 1"/>
    <property type="match status" value="1"/>
</dbReference>
<dbReference type="Pfam" id="PF00557">
    <property type="entry name" value="Peptidase_M24"/>
    <property type="match status" value="1"/>
</dbReference>
<keyword evidence="3 7" id="KW-0378">Hydrolase</keyword>
<keyword evidence="7" id="KW-0645">Protease</keyword>
<dbReference type="Pfam" id="PF01321">
    <property type="entry name" value="Creatinase_N"/>
    <property type="match status" value="1"/>
</dbReference>
<dbReference type="RefSeq" id="WP_055214010.1">
    <property type="nucleotide sequence ID" value="NZ_CYXO01000006.1"/>
</dbReference>
<dbReference type="FunFam" id="3.40.350.10:FF:000003">
    <property type="entry name" value="Xaa-pro aminopeptidase P"/>
    <property type="match status" value="1"/>
</dbReference>
<protein>
    <submittedName>
        <fullName evidence="7">Xaa-Pro dipeptidase</fullName>
        <ecNumber evidence="7">3.4.13.9</ecNumber>
    </submittedName>
</protein>
<evidence type="ECO:0000259" key="4">
    <source>
        <dbReference type="Pfam" id="PF00557"/>
    </source>
</evidence>
<keyword evidence="7" id="KW-0224">Dipeptidase</keyword>
<dbReference type="SUPFAM" id="SSF53092">
    <property type="entry name" value="Creatinase/prolidase N-terminal domain"/>
    <property type="match status" value="2"/>
</dbReference>
<evidence type="ECO:0000259" key="5">
    <source>
        <dbReference type="Pfam" id="PF01321"/>
    </source>
</evidence>
<evidence type="ECO:0000256" key="2">
    <source>
        <dbReference type="ARBA" id="ARBA00022723"/>
    </source>
</evidence>
<dbReference type="GO" id="GO:0102009">
    <property type="term" value="F:proline dipeptidase activity"/>
    <property type="evidence" value="ECO:0007669"/>
    <property type="project" value="UniProtKB-EC"/>
</dbReference>
<dbReference type="InterPro" id="IPR000587">
    <property type="entry name" value="Creatinase_N"/>
</dbReference>
<accession>A0A173T0A2</accession>
<reference evidence="7 8" key="1">
    <citation type="submission" date="2015-09" db="EMBL/GenBank/DDBJ databases">
        <authorList>
            <consortium name="Pathogen Informatics"/>
        </authorList>
    </citation>
    <scope>NUCLEOTIDE SEQUENCE [LARGE SCALE GENOMIC DNA]</scope>
    <source>
        <strain evidence="7 8">2789STDY5834961</strain>
    </source>
</reference>
<evidence type="ECO:0000313" key="7">
    <source>
        <dbReference type="EMBL" id="CUM96212.1"/>
    </source>
</evidence>
<name>A0A173T0A2_9FIRM</name>
<evidence type="ECO:0000259" key="6">
    <source>
        <dbReference type="Pfam" id="PF16188"/>
    </source>
</evidence>
<dbReference type="InterPro" id="IPR029149">
    <property type="entry name" value="Creatin/AminoP/Spt16_N"/>
</dbReference>
<organism evidence="7 8">
    <name type="scientific">Dorea longicatena</name>
    <dbReference type="NCBI Taxonomy" id="88431"/>
    <lineage>
        <taxon>Bacteria</taxon>
        <taxon>Bacillati</taxon>
        <taxon>Bacillota</taxon>
        <taxon>Clostridia</taxon>
        <taxon>Lachnospirales</taxon>
        <taxon>Lachnospiraceae</taxon>
        <taxon>Dorea</taxon>
    </lineage>
</organism>
<dbReference type="Pfam" id="PF16188">
    <property type="entry name" value="Peptidase_M24_C"/>
    <property type="match status" value="1"/>
</dbReference>
<dbReference type="Gene3D" id="3.90.230.10">
    <property type="entry name" value="Creatinase/methionine aminopeptidase superfamily"/>
    <property type="match status" value="1"/>
</dbReference>
<evidence type="ECO:0000256" key="3">
    <source>
        <dbReference type="ARBA" id="ARBA00022801"/>
    </source>
</evidence>
<dbReference type="GO" id="GO:0046872">
    <property type="term" value="F:metal ion binding"/>
    <property type="evidence" value="ECO:0007669"/>
    <property type="project" value="UniProtKB-KW"/>
</dbReference>
<dbReference type="EMBL" id="CYXO01000006">
    <property type="protein sequence ID" value="CUM96212.1"/>
    <property type="molecule type" value="Genomic_DNA"/>
</dbReference>
<evidence type="ECO:0000256" key="1">
    <source>
        <dbReference type="ARBA" id="ARBA00008766"/>
    </source>
</evidence>
<dbReference type="EC" id="3.4.13.9" evidence="7"/>
<comment type="similarity">
    <text evidence="1">Belongs to the peptidase M24B family.</text>
</comment>
<evidence type="ECO:0000313" key="8">
    <source>
        <dbReference type="Proteomes" id="UP000095597"/>
    </source>
</evidence>
<keyword evidence="2" id="KW-0479">Metal-binding</keyword>
<dbReference type="InterPro" id="IPR050422">
    <property type="entry name" value="X-Pro_aminopeptidase_P"/>
</dbReference>
<feature type="domain" description="Peptidase M24" evidence="4">
    <location>
        <begin position="311"/>
        <end position="526"/>
    </location>
</feature>